<dbReference type="Proteomes" id="UP001249851">
    <property type="component" value="Unassembled WGS sequence"/>
</dbReference>
<dbReference type="EMBL" id="JARQWQ010000021">
    <property type="protein sequence ID" value="KAK2564726.1"/>
    <property type="molecule type" value="Genomic_DNA"/>
</dbReference>
<comment type="caution">
    <text evidence="1">The sequence shown here is derived from an EMBL/GenBank/DDBJ whole genome shotgun (WGS) entry which is preliminary data.</text>
</comment>
<accession>A0AAD9QPG4</accession>
<name>A0AAD9QPG4_ACRCE</name>
<proteinExistence type="predicted"/>
<reference evidence="1" key="1">
    <citation type="journal article" date="2023" name="G3 (Bethesda)">
        <title>Whole genome assembly and annotation of the endangered Caribbean coral Acropora cervicornis.</title>
        <authorList>
            <person name="Selwyn J.D."/>
            <person name="Vollmer S.V."/>
        </authorList>
    </citation>
    <scope>NUCLEOTIDE SEQUENCE</scope>
    <source>
        <strain evidence="1">K2</strain>
    </source>
</reference>
<evidence type="ECO:0000313" key="1">
    <source>
        <dbReference type="EMBL" id="KAK2564726.1"/>
    </source>
</evidence>
<dbReference type="AlphaFoldDB" id="A0AAD9QPG4"/>
<sequence>MTPSPSHHQFAKTACLMQHSLTSLNVMSLSPVLSLSCSPNHFNIRLPGFQPKPFSRFGRRLQYPQSHLVSPGDINGSSPTRCLEQGHDGDRDTRLQLHKKECLNSAKKVKLYSLVCSRGEKLYPLRVNATCS</sequence>
<gene>
    <name evidence="1" type="ORF">P5673_011406</name>
</gene>
<keyword evidence="2" id="KW-1185">Reference proteome</keyword>
<organism evidence="1 2">
    <name type="scientific">Acropora cervicornis</name>
    <name type="common">Staghorn coral</name>
    <dbReference type="NCBI Taxonomy" id="6130"/>
    <lineage>
        <taxon>Eukaryota</taxon>
        <taxon>Metazoa</taxon>
        <taxon>Cnidaria</taxon>
        <taxon>Anthozoa</taxon>
        <taxon>Hexacorallia</taxon>
        <taxon>Scleractinia</taxon>
        <taxon>Astrocoeniina</taxon>
        <taxon>Acroporidae</taxon>
        <taxon>Acropora</taxon>
    </lineage>
</organism>
<evidence type="ECO:0000313" key="2">
    <source>
        <dbReference type="Proteomes" id="UP001249851"/>
    </source>
</evidence>
<protein>
    <submittedName>
        <fullName evidence="1">Uncharacterized protein</fullName>
    </submittedName>
</protein>
<reference evidence="1" key="2">
    <citation type="journal article" date="2023" name="Science">
        <title>Genomic signatures of disease resistance in endangered staghorn corals.</title>
        <authorList>
            <person name="Vollmer S.V."/>
            <person name="Selwyn J.D."/>
            <person name="Despard B.A."/>
            <person name="Roesel C.L."/>
        </authorList>
    </citation>
    <scope>NUCLEOTIDE SEQUENCE</scope>
    <source>
        <strain evidence="1">K2</strain>
    </source>
</reference>